<dbReference type="PANTHER" id="PTHR43581:SF2">
    <property type="entry name" value="EXCINUCLEASE ATPASE SUBUNIT"/>
    <property type="match status" value="1"/>
</dbReference>
<dbReference type="EMBL" id="JGYX01000001">
    <property type="protein sequence ID" value="KFI61914.1"/>
    <property type="molecule type" value="Genomic_DNA"/>
</dbReference>
<proteinExistence type="predicted"/>
<gene>
    <name evidence="2" type="ORF">BIGA_0447</name>
</gene>
<evidence type="ECO:0000259" key="1">
    <source>
        <dbReference type="Pfam" id="PF13175"/>
    </source>
</evidence>
<dbReference type="PANTHER" id="PTHR43581">
    <property type="entry name" value="ATP/GTP PHOSPHATASE"/>
    <property type="match status" value="1"/>
</dbReference>
<name>A0A087AT14_9BIFI</name>
<dbReference type="AlphaFoldDB" id="A0A087AT14"/>
<dbReference type="Proteomes" id="UP000029046">
    <property type="component" value="Unassembled WGS sequence"/>
</dbReference>
<dbReference type="InterPro" id="IPR051396">
    <property type="entry name" value="Bact_Antivir_Def_Nuclease"/>
</dbReference>
<dbReference type="RefSeq" id="WP_033507961.1">
    <property type="nucleotide sequence ID" value="NZ_JGYX01000001.1"/>
</dbReference>
<dbReference type="InterPro" id="IPR027417">
    <property type="entry name" value="P-loop_NTPase"/>
</dbReference>
<keyword evidence="3" id="KW-1185">Reference proteome</keyword>
<evidence type="ECO:0000313" key="3">
    <source>
        <dbReference type="Proteomes" id="UP000029046"/>
    </source>
</evidence>
<keyword evidence="2" id="KW-0067">ATP-binding</keyword>
<feature type="domain" description="Endonuclease GajA/Old nuclease/RecF-like AAA" evidence="1">
    <location>
        <begin position="2"/>
        <end position="433"/>
    </location>
</feature>
<dbReference type="SUPFAM" id="SSF52540">
    <property type="entry name" value="P-loop containing nucleoside triphosphate hydrolases"/>
    <property type="match status" value="1"/>
</dbReference>
<accession>A0A087AT14</accession>
<dbReference type="OrthoDB" id="3237462at2"/>
<dbReference type="eggNOG" id="COG3950">
    <property type="taxonomic scope" value="Bacteria"/>
</dbReference>
<dbReference type="InterPro" id="IPR041685">
    <property type="entry name" value="AAA_GajA/Old/RecF-like"/>
</dbReference>
<comment type="caution">
    <text evidence="2">The sequence shown here is derived from an EMBL/GenBank/DDBJ whole genome shotgun (WGS) entry which is preliminary data.</text>
</comment>
<keyword evidence="2" id="KW-0547">Nucleotide-binding</keyword>
<dbReference type="Gene3D" id="3.40.50.300">
    <property type="entry name" value="P-loop containing nucleotide triphosphate hydrolases"/>
    <property type="match status" value="1"/>
</dbReference>
<dbReference type="GO" id="GO:0005524">
    <property type="term" value="F:ATP binding"/>
    <property type="evidence" value="ECO:0007669"/>
    <property type="project" value="UniProtKB-KW"/>
</dbReference>
<sequence>MQLTIHNLGKIRDADITIDGITVIAARNDTGKSTIGKAAFALLNSFENFAEKIRIDMQDSIVRTIRRALPRASWASWDACTIIARGLVQVSSQIQDESDLIHNINIICDHYSEFLLEDDAQSDNIIPNDDIADKLFPSTSEDVEEPEEDTETLTARAVITMTSWLLSSTENAQQCRQAILRLITIDVRTKGATLTERTFRTVFDDQIASRIPDVKDKTFIRLAEQRQACGEQDREATFQGDSCISISNASDELRKVLIVDDPNIIESFDYRRSRYYRMSFRRNITQQDYRSYSASYRQELISAAWSALRHEAENPAENLSESILATEDMQQIIELLQESFIGQSKLGTHGMVMIREQLSEPINMANASMGSKAMLLLRFLVEHLVVHESDILVLDEPEIHLHPEWQITYAHALVLIAKRMGIRVIVTTHSPFFLKALAGYSGIEDYSDQLRYYTADANEDGSNSFREVTDSGIGELYASMSRPLREIDRAVFKEMLHND</sequence>
<organism evidence="2 3">
    <name type="scientific">Bifidobacterium pullorum subsp. gallinarum</name>
    <dbReference type="NCBI Taxonomy" id="78344"/>
    <lineage>
        <taxon>Bacteria</taxon>
        <taxon>Bacillati</taxon>
        <taxon>Actinomycetota</taxon>
        <taxon>Actinomycetes</taxon>
        <taxon>Bifidobacteriales</taxon>
        <taxon>Bifidobacteriaceae</taxon>
        <taxon>Bifidobacterium</taxon>
    </lineage>
</organism>
<evidence type="ECO:0000313" key="2">
    <source>
        <dbReference type="EMBL" id="KFI61914.1"/>
    </source>
</evidence>
<protein>
    <submittedName>
        <fullName evidence="2">ABC transporter ATP-binding protein</fullName>
    </submittedName>
</protein>
<dbReference type="Pfam" id="PF13175">
    <property type="entry name" value="AAA_15"/>
    <property type="match status" value="1"/>
</dbReference>
<reference evidence="2 3" key="1">
    <citation type="submission" date="2014-03" db="EMBL/GenBank/DDBJ databases">
        <title>Genomics of Bifidobacteria.</title>
        <authorList>
            <person name="Ventura M."/>
            <person name="Milani C."/>
            <person name="Lugli G.A."/>
        </authorList>
    </citation>
    <scope>NUCLEOTIDE SEQUENCE [LARGE SCALE GENOMIC DNA]</scope>
    <source>
        <strain evidence="2 3">LMG 11586</strain>
    </source>
</reference>